<reference evidence="2" key="1">
    <citation type="journal article" date="2020" name="Nature">
        <title>Giant virus diversity and host interactions through global metagenomics.</title>
        <authorList>
            <person name="Schulz F."/>
            <person name="Roux S."/>
            <person name="Paez-Espino D."/>
            <person name="Jungbluth S."/>
            <person name="Walsh D.A."/>
            <person name="Denef V.J."/>
            <person name="McMahon K.D."/>
            <person name="Konstantinidis K.T."/>
            <person name="Eloe-Fadrosh E.A."/>
            <person name="Kyrpides N.C."/>
            <person name="Woyke T."/>
        </authorList>
    </citation>
    <scope>NUCLEOTIDE SEQUENCE</scope>
    <source>
        <strain evidence="2">GVMAG-S-1101169-75</strain>
    </source>
</reference>
<evidence type="ECO:0000256" key="1">
    <source>
        <dbReference type="SAM" id="MobiDB-lite"/>
    </source>
</evidence>
<accession>A0A6C0K468</accession>
<proteinExistence type="predicted"/>
<feature type="region of interest" description="Disordered" evidence="1">
    <location>
        <begin position="1"/>
        <end position="53"/>
    </location>
</feature>
<feature type="compositionally biased region" description="Basic and acidic residues" evidence="1">
    <location>
        <begin position="35"/>
        <end position="53"/>
    </location>
</feature>
<feature type="compositionally biased region" description="Low complexity" evidence="1">
    <location>
        <begin position="18"/>
        <end position="31"/>
    </location>
</feature>
<organism evidence="2">
    <name type="scientific">viral metagenome</name>
    <dbReference type="NCBI Taxonomy" id="1070528"/>
    <lineage>
        <taxon>unclassified sequences</taxon>
        <taxon>metagenomes</taxon>
        <taxon>organismal metagenomes</taxon>
    </lineage>
</organism>
<sequence length="302" mass="34835">MLSGRQSENIYGYTGKKSSSYNFVSSSSIHGSYKKSTDLKPKPVTLKTEKKETTSSIKKIRFVCALVSDESSNSDDSRKNSDKEPYEENKLWLENGGEKGPTVIDVLKDHVPADIMHKVIYCELVGRTEPLEMMLIPHERGLSVRVSSFDVMIRLDFIGDDEEVITLSHREEKDATGSRVMESKFSFANPEYPFRYVYEKNELDDEIFHDFVSTHLSEIKAPIICSVPAKHTQKEISFRQWVGYIKTSTMMNFRVDIWGWYVVGFSEALEEEDVPQGMKVFPRSFWTYHPKGTRIEHLIQFQ</sequence>
<feature type="region of interest" description="Disordered" evidence="1">
    <location>
        <begin position="70"/>
        <end position="94"/>
    </location>
</feature>
<name>A0A6C0K468_9ZZZZ</name>
<evidence type="ECO:0000313" key="2">
    <source>
        <dbReference type="EMBL" id="QHU11941.1"/>
    </source>
</evidence>
<dbReference type="EMBL" id="MN740792">
    <property type="protein sequence ID" value="QHU11941.1"/>
    <property type="molecule type" value="Genomic_DNA"/>
</dbReference>
<protein>
    <submittedName>
        <fullName evidence="2">Uncharacterized protein</fullName>
    </submittedName>
</protein>
<dbReference type="AlphaFoldDB" id="A0A6C0K468"/>
<feature type="compositionally biased region" description="Basic and acidic residues" evidence="1">
    <location>
        <begin position="75"/>
        <end position="91"/>
    </location>
</feature>